<dbReference type="Proteomes" id="UP000499080">
    <property type="component" value="Unassembled WGS sequence"/>
</dbReference>
<dbReference type="AlphaFoldDB" id="A0A4Y2QBV3"/>
<feature type="non-terminal residue" evidence="2">
    <location>
        <position position="1"/>
    </location>
</feature>
<comment type="caution">
    <text evidence="2">The sequence shown here is derived from an EMBL/GenBank/DDBJ whole genome shotgun (WGS) entry which is preliminary data.</text>
</comment>
<keyword evidence="3" id="KW-1185">Reference proteome</keyword>
<feature type="region of interest" description="Disordered" evidence="1">
    <location>
        <begin position="117"/>
        <end position="141"/>
    </location>
</feature>
<reference evidence="2 3" key="1">
    <citation type="journal article" date="2019" name="Sci. Rep.">
        <title>Orb-weaving spider Araneus ventricosus genome elucidates the spidroin gene catalogue.</title>
        <authorList>
            <person name="Kono N."/>
            <person name="Nakamura H."/>
            <person name="Ohtoshi R."/>
            <person name="Moran D.A.P."/>
            <person name="Shinohara A."/>
            <person name="Yoshida Y."/>
            <person name="Fujiwara M."/>
            <person name="Mori M."/>
            <person name="Tomita M."/>
            <person name="Arakawa K."/>
        </authorList>
    </citation>
    <scope>NUCLEOTIDE SEQUENCE [LARGE SCALE GENOMIC DNA]</scope>
</reference>
<name>A0A4Y2QBV3_ARAVE</name>
<organism evidence="2 3">
    <name type="scientific">Araneus ventricosus</name>
    <name type="common">Orbweaver spider</name>
    <name type="synonym">Epeira ventricosa</name>
    <dbReference type="NCBI Taxonomy" id="182803"/>
    <lineage>
        <taxon>Eukaryota</taxon>
        <taxon>Metazoa</taxon>
        <taxon>Ecdysozoa</taxon>
        <taxon>Arthropoda</taxon>
        <taxon>Chelicerata</taxon>
        <taxon>Arachnida</taxon>
        <taxon>Araneae</taxon>
        <taxon>Araneomorphae</taxon>
        <taxon>Entelegynae</taxon>
        <taxon>Araneoidea</taxon>
        <taxon>Araneidae</taxon>
        <taxon>Araneus</taxon>
    </lineage>
</organism>
<evidence type="ECO:0000313" key="2">
    <source>
        <dbReference type="EMBL" id="GBN60712.1"/>
    </source>
</evidence>
<evidence type="ECO:0000256" key="1">
    <source>
        <dbReference type="SAM" id="MobiDB-lite"/>
    </source>
</evidence>
<protein>
    <submittedName>
        <fullName evidence="2">Uncharacterized protein</fullName>
    </submittedName>
</protein>
<accession>A0A4Y2QBV3</accession>
<evidence type="ECO:0000313" key="3">
    <source>
        <dbReference type="Proteomes" id="UP000499080"/>
    </source>
</evidence>
<sequence length="141" mass="15091">GSYSSGTIDRGAGYIGFGLTPALPQRIPWGGTPYPGSLAEACLLLDVEQAKKTEVQIPSVAPSSSAVQDDLVLVDAKNLQPDQTSHPAAETHLMDDDPEKSLVLGTPQRLQEGLFQYGREGGLPPSMVEPLTFPNEERMDD</sequence>
<gene>
    <name evidence="2" type="ORF">AVEN_116754-2_1</name>
</gene>
<feature type="region of interest" description="Disordered" evidence="1">
    <location>
        <begin position="82"/>
        <end position="101"/>
    </location>
</feature>
<dbReference type="EMBL" id="BGPR01013452">
    <property type="protein sequence ID" value="GBN60712.1"/>
    <property type="molecule type" value="Genomic_DNA"/>
</dbReference>
<proteinExistence type="predicted"/>